<protein>
    <submittedName>
        <fullName evidence="1">Uncharacterized protein</fullName>
    </submittedName>
</protein>
<dbReference type="EMBL" id="BPLR01011602">
    <property type="protein sequence ID" value="GIY47617.1"/>
    <property type="molecule type" value="Genomic_DNA"/>
</dbReference>
<dbReference type="Proteomes" id="UP001054945">
    <property type="component" value="Unassembled WGS sequence"/>
</dbReference>
<reference evidence="1 2" key="1">
    <citation type="submission" date="2021-06" db="EMBL/GenBank/DDBJ databases">
        <title>Caerostris extrusa draft genome.</title>
        <authorList>
            <person name="Kono N."/>
            <person name="Arakawa K."/>
        </authorList>
    </citation>
    <scope>NUCLEOTIDE SEQUENCE [LARGE SCALE GENOMIC DNA]</scope>
</reference>
<dbReference type="AlphaFoldDB" id="A0AAV4TQN7"/>
<organism evidence="1 2">
    <name type="scientific">Caerostris extrusa</name>
    <name type="common">Bark spider</name>
    <name type="synonym">Caerostris bankana</name>
    <dbReference type="NCBI Taxonomy" id="172846"/>
    <lineage>
        <taxon>Eukaryota</taxon>
        <taxon>Metazoa</taxon>
        <taxon>Ecdysozoa</taxon>
        <taxon>Arthropoda</taxon>
        <taxon>Chelicerata</taxon>
        <taxon>Arachnida</taxon>
        <taxon>Araneae</taxon>
        <taxon>Araneomorphae</taxon>
        <taxon>Entelegynae</taxon>
        <taxon>Araneoidea</taxon>
        <taxon>Araneidae</taxon>
        <taxon>Caerostris</taxon>
    </lineage>
</organism>
<proteinExistence type="predicted"/>
<keyword evidence="2" id="KW-1185">Reference proteome</keyword>
<evidence type="ECO:0000313" key="2">
    <source>
        <dbReference type="Proteomes" id="UP001054945"/>
    </source>
</evidence>
<sequence length="113" mass="12327">MGGIEKGVRYSSWCLVEMVVMGDVRKVEGVSRGLFVTGENPSKNKVSSLPKKCNIKVALETNDLPPVYSDRRMQSIKVEPRAFWFGTPPKAAGFTSEIITLKTSDGDSCINGS</sequence>
<evidence type="ECO:0000313" key="1">
    <source>
        <dbReference type="EMBL" id="GIY47617.1"/>
    </source>
</evidence>
<comment type="caution">
    <text evidence="1">The sequence shown here is derived from an EMBL/GenBank/DDBJ whole genome shotgun (WGS) entry which is preliminary data.</text>
</comment>
<gene>
    <name evidence="1" type="ORF">CEXT_72791</name>
</gene>
<accession>A0AAV4TQN7</accession>
<name>A0AAV4TQN7_CAEEX</name>